<keyword evidence="3" id="KW-0808">Transferase</keyword>
<dbReference type="SUPFAM" id="SSF53756">
    <property type="entry name" value="UDP-Glycosyltransferase/glycogen phosphorylase"/>
    <property type="match status" value="1"/>
</dbReference>
<accession>A0A1Y0ID29</accession>
<sequence>MYTTGFGGLERKALTRASHLKDQGSEIIIYFKAFEGDETFQESCAHLGLHSHRIAFDGFIENWQNRLALKVITCFCLLPVLRFNPDIVYVPFNWTSHGMSFLWFANLFRIPSIVSIHGMYPEEPTPTPWYQNHTKDIFKNTRHIFAVSPSALMNFRTIHAERLNQHQIEYHTIPNWIELDKFCFSPAKNQELKTQWNISENAVVFGIVCRLVTIKRVELCIHLFNEYLKINPDMSAKLLIIGSGPEQPKLMDLCNRLKIATDVMFTGYQSNVNEWYSVLDVNILTSRCEGFPNAILEGMAAGCLTAVCNSPGLADLVDDDVTGIVFDVEKLTDAANHITAILTNPQRLFSLRKKGLRFSRNYEITHIKEKYLSLFNDGEAD</sequence>
<dbReference type="AlphaFoldDB" id="A0A1Y0ID29"/>
<feature type="domain" description="Glycosyltransferase subfamily 4-like N-terminal" evidence="2">
    <location>
        <begin position="6"/>
        <end position="180"/>
    </location>
</feature>
<evidence type="ECO:0000313" key="3">
    <source>
        <dbReference type="EMBL" id="ARU58371.1"/>
    </source>
</evidence>
<dbReference type="PANTHER" id="PTHR45947">
    <property type="entry name" value="SULFOQUINOVOSYL TRANSFERASE SQD2"/>
    <property type="match status" value="1"/>
</dbReference>
<protein>
    <submittedName>
        <fullName evidence="3">Glycosyltransferase</fullName>
    </submittedName>
</protein>
<evidence type="ECO:0000313" key="4">
    <source>
        <dbReference type="Proteomes" id="UP000196027"/>
    </source>
</evidence>
<evidence type="ECO:0000259" key="1">
    <source>
        <dbReference type="Pfam" id="PF00534"/>
    </source>
</evidence>
<dbReference type="Pfam" id="PF00534">
    <property type="entry name" value="Glycos_transf_1"/>
    <property type="match status" value="1"/>
</dbReference>
<evidence type="ECO:0000259" key="2">
    <source>
        <dbReference type="Pfam" id="PF13439"/>
    </source>
</evidence>
<dbReference type="KEGG" id="ome:OLMES_4374"/>
<proteinExistence type="predicted"/>
<dbReference type="CDD" id="cd03801">
    <property type="entry name" value="GT4_PimA-like"/>
    <property type="match status" value="1"/>
</dbReference>
<keyword evidence="4" id="KW-1185">Reference proteome</keyword>
<organism evidence="3 4">
    <name type="scientific">Oleiphilus messinensis</name>
    <dbReference type="NCBI Taxonomy" id="141451"/>
    <lineage>
        <taxon>Bacteria</taxon>
        <taxon>Pseudomonadati</taxon>
        <taxon>Pseudomonadota</taxon>
        <taxon>Gammaproteobacteria</taxon>
        <taxon>Oceanospirillales</taxon>
        <taxon>Oleiphilaceae</taxon>
        <taxon>Oleiphilus</taxon>
    </lineage>
</organism>
<dbReference type="Pfam" id="PF13439">
    <property type="entry name" value="Glyco_transf_4"/>
    <property type="match status" value="1"/>
</dbReference>
<dbReference type="InterPro" id="IPR028098">
    <property type="entry name" value="Glyco_trans_4-like_N"/>
</dbReference>
<dbReference type="GO" id="GO:0016758">
    <property type="term" value="F:hexosyltransferase activity"/>
    <property type="evidence" value="ECO:0007669"/>
    <property type="project" value="TreeGrafter"/>
</dbReference>
<name>A0A1Y0ID29_9GAMM</name>
<dbReference type="InterPro" id="IPR050194">
    <property type="entry name" value="Glycosyltransferase_grp1"/>
</dbReference>
<dbReference type="PANTHER" id="PTHR45947:SF3">
    <property type="entry name" value="SULFOQUINOVOSYL TRANSFERASE SQD2"/>
    <property type="match status" value="1"/>
</dbReference>
<dbReference type="InterPro" id="IPR001296">
    <property type="entry name" value="Glyco_trans_1"/>
</dbReference>
<dbReference type="Proteomes" id="UP000196027">
    <property type="component" value="Chromosome"/>
</dbReference>
<reference evidence="3 4" key="1">
    <citation type="submission" date="2017-05" db="EMBL/GenBank/DDBJ databases">
        <title>Genomic insights into alkan degradation activity of Oleiphilus messinensis.</title>
        <authorList>
            <person name="Kozyavkin S.A."/>
            <person name="Slesarev A.I."/>
            <person name="Golyshin P.N."/>
            <person name="Korzhenkov A."/>
            <person name="Golyshina O.N."/>
            <person name="Toshchakov S.V."/>
        </authorList>
    </citation>
    <scope>NUCLEOTIDE SEQUENCE [LARGE SCALE GENOMIC DNA]</scope>
    <source>
        <strain evidence="3 4">ME102</strain>
    </source>
</reference>
<dbReference type="EMBL" id="CP021425">
    <property type="protein sequence ID" value="ARU58371.1"/>
    <property type="molecule type" value="Genomic_DNA"/>
</dbReference>
<dbReference type="Gene3D" id="3.40.50.2000">
    <property type="entry name" value="Glycogen Phosphorylase B"/>
    <property type="match status" value="2"/>
</dbReference>
<gene>
    <name evidence="3" type="ORF">OLMES_4374</name>
</gene>
<feature type="domain" description="Glycosyl transferase family 1" evidence="1">
    <location>
        <begin position="190"/>
        <end position="353"/>
    </location>
</feature>